<accession>A0ACC2RYI7</accession>
<comment type="caution">
    <text evidence="1">The sequence shown here is derived from an EMBL/GenBank/DDBJ whole genome shotgun (WGS) entry which is preliminary data.</text>
</comment>
<keyword evidence="2" id="KW-1185">Reference proteome</keyword>
<dbReference type="Proteomes" id="UP001165960">
    <property type="component" value="Unassembled WGS sequence"/>
</dbReference>
<proteinExistence type="predicted"/>
<sequence>MSAKRGDMEYWGLYLVILGQVLPWWVRDAEPFLYNFVVAVYFQDGHACSGALYREDVAIVLTSCIQGQMSQARVELIRHNQIKPRDEDGLAQPAEPGNFTSLYHSHTTHILAIHFLNEVTCLYLASAATAKAGIKIEMISEEVPWFLMGWGENKILSQTVTPVLWKGQPSIKTSWMDFRRTIREPVNFHSGIEFMKGSPLVHFSRKGPVLFGLVEDQYRTSIGLSEAKVIPLLLYRPSIEAAIRVIFQATLVPKGSIP</sequence>
<reference evidence="1" key="1">
    <citation type="submission" date="2022-04" db="EMBL/GenBank/DDBJ databases">
        <title>Genome of the entomopathogenic fungus Entomophthora muscae.</title>
        <authorList>
            <person name="Elya C."/>
            <person name="Lovett B.R."/>
            <person name="Lee E."/>
            <person name="Macias A.M."/>
            <person name="Hajek A.E."/>
            <person name="De Bivort B.L."/>
            <person name="Kasson M.T."/>
            <person name="De Fine Licht H.H."/>
            <person name="Stajich J.E."/>
        </authorList>
    </citation>
    <scope>NUCLEOTIDE SEQUENCE</scope>
    <source>
        <strain evidence="1">Berkeley</strain>
    </source>
</reference>
<dbReference type="EMBL" id="QTSX02006413">
    <property type="protein sequence ID" value="KAJ9055086.1"/>
    <property type="molecule type" value="Genomic_DNA"/>
</dbReference>
<name>A0ACC2RYI7_9FUNG</name>
<organism evidence="1 2">
    <name type="scientific">Entomophthora muscae</name>
    <dbReference type="NCBI Taxonomy" id="34485"/>
    <lineage>
        <taxon>Eukaryota</taxon>
        <taxon>Fungi</taxon>
        <taxon>Fungi incertae sedis</taxon>
        <taxon>Zoopagomycota</taxon>
        <taxon>Entomophthoromycotina</taxon>
        <taxon>Entomophthoromycetes</taxon>
        <taxon>Entomophthorales</taxon>
        <taxon>Entomophthoraceae</taxon>
        <taxon>Entomophthora</taxon>
    </lineage>
</organism>
<evidence type="ECO:0000313" key="2">
    <source>
        <dbReference type="Proteomes" id="UP001165960"/>
    </source>
</evidence>
<protein>
    <submittedName>
        <fullName evidence="1">Uncharacterized protein</fullName>
    </submittedName>
</protein>
<gene>
    <name evidence="1" type="ORF">DSO57_1007841</name>
</gene>
<evidence type="ECO:0000313" key="1">
    <source>
        <dbReference type="EMBL" id="KAJ9055086.1"/>
    </source>
</evidence>